<organism evidence="3 4">
    <name type="scientific">Momordica charantia</name>
    <name type="common">Bitter gourd</name>
    <name type="synonym">Balsam pear</name>
    <dbReference type="NCBI Taxonomy" id="3673"/>
    <lineage>
        <taxon>Eukaryota</taxon>
        <taxon>Viridiplantae</taxon>
        <taxon>Streptophyta</taxon>
        <taxon>Embryophyta</taxon>
        <taxon>Tracheophyta</taxon>
        <taxon>Spermatophyta</taxon>
        <taxon>Magnoliopsida</taxon>
        <taxon>eudicotyledons</taxon>
        <taxon>Gunneridae</taxon>
        <taxon>Pentapetalae</taxon>
        <taxon>rosids</taxon>
        <taxon>fabids</taxon>
        <taxon>Cucurbitales</taxon>
        <taxon>Cucurbitaceae</taxon>
        <taxon>Momordiceae</taxon>
        <taxon>Momordica</taxon>
    </lineage>
</organism>
<name>A0A6J1CED1_MOMCH</name>
<sequence length="666" mass="74999">MVELQGCAGLVNGPALCAAIDQESKGENVNVIAQMADELQRERQRNAELLDRISFLEAKLLQERVYKETQLADGLGSCSKSMPRSFKRLKRSKEDSVEKNETVMKCGTHCFTPKDANPENRLVSWMSMDETQFVHCEKLKECDVTADGVDTDETDDEDDYYQEEIDVPFDIKDWEINGNSKSVHDIEQDIDLDSNAGYSENRSCAENKPTFVDEQTEAEEYGKGQEPKTEVEERSEAKKTLVYNVGLRNVSLQRKPPKLAFCPKEVKGIIESEILLQKNAQSHTMRKIVVFSCLGIRHGCEEIYELDFNHFSILRKGEPFISPQDPGEHVLYENPGVRRKIFYPNRHHPTLCPVQILEEEKAMRPLDANCPSCLFLCIKYGGRTRNLPQNEYVRQRMGRNKLKSFGPLMCRMAMLANTRSGSFFFKALGITLLFMAGFPDDLVRKETKYRNLDLLQKYYRTDKDAEGEELFLARSTIDKFDDKSVQEQLAGRTIPTKPRGKKQSNTNEQPGSSQKTAAHQSSFSTQIGSVGYTSIQTSAVAAFQSLPSPSQTPVDSNHPISNPVVGSSCGVASYQNQHPFNYFPPNAFVPLMYWPPPNSFNPGLYPSPYTYHSFPSSGNCISFQTHPCGSLPCSPFILKPVEENAKNEDISEETDSNSDSTSSSKD</sequence>
<keyword evidence="1" id="KW-0175">Coiled coil</keyword>
<feature type="region of interest" description="Disordered" evidence="2">
    <location>
        <begin position="484"/>
        <end position="520"/>
    </location>
</feature>
<evidence type="ECO:0000313" key="5">
    <source>
        <dbReference type="RefSeq" id="XP_022140002.1"/>
    </source>
</evidence>
<evidence type="ECO:0000313" key="4">
    <source>
        <dbReference type="RefSeq" id="XP_022140001.1"/>
    </source>
</evidence>
<feature type="region of interest" description="Disordered" evidence="2">
    <location>
        <begin position="213"/>
        <end position="235"/>
    </location>
</feature>
<feature type="coiled-coil region" evidence="1">
    <location>
        <begin position="32"/>
        <end position="59"/>
    </location>
</feature>
<feature type="compositionally biased region" description="Basic and acidic residues" evidence="2">
    <location>
        <begin position="220"/>
        <end position="235"/>
    </location>
</feature>
<dbReference type="RefSeq" id="XP_022140002.1">
    <property type="nucleotide sequence ID" value="XM_022284310.1"/>
</dbReference>
<dbReference type="Proteomes" id="UP000504603">
    <property type="component" value="Unplaced"/>
</dbReference>
<dbReference type="RefSeq" id="XP_022140001.1">
    <property type="nucleotide sequence ID" value="XM_022284309.1"/>
</dbReference>
<evidence type="ECO:0000313" key="3">
    <source>
        <dbReference type="Proteomes" id="UP000504603"/>
    </source>
</evidence>
<evidence type="ECO:0000256" key="2">
    <source>
        <dbReference type="SAM" id="MobiDB-lite"/>
    </source>
</evidence>
<dbReference type="KEGG" id="mcha:111010771"/>
<reference evidence="4 5" key="1">
    <citation type="submission" date="2025-04" db="UniProtKB">
        <authorList>
            <consortium name="RefSeq"/>
        </authorList>
    </citation>
    <scope>IDENTIFICATION</scope>
    <source>
        <strain evidence="4 5">OHB3-1</strain>
    </source>
</reference>
<dbReference type="GeneID" id="111010771"/>
<evidence type="ECO:0000256" key="1">
    <source>
        <dbReference type="SAM" id="Coils"/>
    </source>
</evidence>
<feature type="compositionally biased region" description="Polar residues" evidence="2">
    <location>
        <begin position="503"/>
        <end position="520"/>
    </location>
</feature>
<gene>
    <name evidence="4 5" type="primary">LOC111010771</name>
</gene>
<feature type="compositionally biased region" description="Low complexity" evidence="2">
    <location>
        <begin position="657"/>
        <end position="666"/>
    </location>
</feature>
<feature type="region of interest" description="Disordered" evidence="2">
    <location>
        <begin position="644"/>
        <end position="666"/>
    </location>
</feature>
<protein>
    <submittedName>
        <fullName evidence="4 5">Uncharacterized protein LOC111010771</fullName>
    </submittedName>
</protein>
<keyword evidence="3" id="KW-1185">Reference proteome</keyword>
<accession>A0A6J1CED1</accession>
<dbReference type="OrthoDB" id="2020743at2759"/>
<dbReference type="AlphaFoldDB" id="A0A6J1CED1"/>
<proteinExistence type="predicted"/>